<dbReference type="RefSeq" id="WP_219798273.1">
    <property type="nucleotide sequence ID" value="NZ_CP080095.1"/>
</dbReference>
<evidence type="ECO:0000313" key="3">
    <source>
        <dbReference type="Proteomes" id="UP000826462"/>
    </source>
</evidence>
<evidence type="ECO:0000259" key="1">
    <source>
        <dbReference type="Pfam" id="PF13883"/>
    </source>
</evidence>
<feature type="domain" description="CREG-like beta-barrel" evidence="1">
    <location>
        <begin position="11"/>
        <end position="145"/>
    </location>
</feature>
<proteinExistence type="predicted"/>
<dbReference type="SUPFAM" id="SSF50475">
    <property type="entry name" value="FMN-binding split barrel"/>
    <property type="match status" value="1"/>
</dbReference>
<accession>A0ABX8UIV7</accession>
<organism evidence="2 3">
    <name type="scientific">Paraburkholderia edwinii</name>
    <dbReference type="NCBI Taxonomy" id="2861782"/>
    <lineage>
        <taxon>Bacteria</taxon>
        <taxon>Pseudomonadati</taxon>
        <taxon>Pseudomonadota</taxon>
        <taxon>Betaproteobacteria</taxon>
        <taxon>Burkholderiales</taxon>
        <taxon>Burkholderiaceae</taxon>
        <taxon>Paraburkholderia</taxon>
    </lineage>
</organism>
<name>A0ABX8UIV7_9BURK</name>
<gene>
    <name evidence="2" type="ORF">KZJ38_00360</name>
</gene>
<dbReference type="PANTHER" id="PTHR13343">
    <property type="entry name" value="CREG1 PROTEIN"/>
    <property type="match status" value="1"/>
</dbReference>
<dbReference type="Proteomes" id="UP000826462">
    <property type="component" value="Chromosome 1"/>
</dbReference>
<dbReference type="PANTHER" id="PTHR13343:SF17">
    <property type="entry name" value="CELLULAR REPRESSOR OF E1A-STIMULATED GENES, ISOFORM A"/>
    <property type="match status" value="1"/>
</dbReference>
<dbReference type="Pfam" id="PF13883">
    <property type="entry name" value="CREG_beta-barrel"/>
    <property type="match status" value="1"/>
</dbReference>
<reference evidence="2 3" key="1">
    <citation type="submission" date="2021-07" db="EMBL/GenBank/DDBJ databases">
        <title>Paraburkholderia edwinii protects Aspergillus sp. from phenazines by acting as a toxin sponge.</title>
        <authorList>
            <person name="Dahlstrom K.M."/>
            <person name="Newman D.K."/>
        </authorList>
    </citation>
    <scope>NUCLEOTIDE SEQUENCE [LARGE SCALE GENOMIC DNA]</scope>
    <source>
        <strain evidence="2 3">Pe01</strain>
    </source>
</reference>
<evidence type="ECO:0000313" key="2">
    <source>
        <dbReference type="EMBL" id="QYD68894.1"/>
    </source>
</evidence>
<dbReference type="InterPro" id="IPR055343">
    <property type="entry name" value="CREG_beta-barrel"/>
</dbReference>
<sequence length="229" mass="25487">MKIPAHAPLDLLHRVAVGTLATHSRQPQGFPYPTVLPFAPDARHRPAILVSRLAEHTRNLEGDPRAGFLVADAPDGNVLDAPRVTLLGTFEPFDAPPPFVRRFLRYQPDAARYLALGDFAFWTLSLERLRFIGGFGMMGWLDGDELDPLEPLAFDEETALLERFDADPRRTNEVELLGIDRYGADFRINGARRRRAFESPATDTATLDAAFETSTVAAFGGQDDLRRNT</sequence>
<dbReference type="EMBL" id="CP080095">
    <property type="protein sequence ID" value="QYD68894.1"/>
    <property type="molecule type" value="Genomic_DNA"/>
</dbReference>
<keyword evidence="3" id="KW-1185">Reference proteome</keyword>
<dbReference type="InterPro" id="IPR012349">
    <property type="entry name" value="Split_barrel_FMN-bd"/>
</dbReference>
<dbReference type="Gene3D" id="2.30.110.10">
    <property type="entry name" value="Electron Transport, Fmn-binding Protein, Chain A"/>
    <property type="match status" value="1"/>
</dbReference>
<protein>
    <submittedName>
        <fullName evidence="2">Pyridoxamine 5'-phosphate oxidase family protein</fullName>
    </submittedName>
</protein>